<name>A0ABR2ITW8_9PEZI</name>
<proteinExistence type="predicted"/>
<feature type="transmembrane region" description="Helical" evidence="6">
    <location>
        <begin position="214"/>
        <end position="235"/>
    </location>
</feature>
<feature type="region of interest" description="Disordered" evidence="5">
    <location>
        <begin position="1"/>
        <end position="133"/>
    </location>
</feature>
<dbReference type="PROSITE" id="PS50850">
    <property type="entry name" value="MFS"/>
    <property type="match status" value="1"/>
</dbReference>
<dbReference type="CDD" id="cd17323">
    <property type="entry name" value="MFS_Tpo1_MDR_like"/>
    <property type="match status" value="1"/>
</dbReference>
<feature type="domain" description="Major facilitator superfamily (MFS) profile" evidence="7">
    <location>
        <begin position="149"/>
        <end position="588"/>
    </location>
</feature>
<feature type="transmembrane region" description="Helical" evidence="6">
    <location>
        <begin position="275"/>
        <end position="296"/>
    </location>
</feature>
<dbReference type="SUPFAM" id="SSF103473">
    <property type="entry name" value="MFS general substrate transporter"/>
    <property type="match status" value="1"/>
</dbReference>
<feature type="transmembrane region" description="Helical" evidence="6">
    <location>
        <begin position="465"/>
        <end position="486"/>
    </location>
</feature>
<dbReference type="InterPro" id="IPR011701">
    <property type="entry name" value="MFS"/>
</dbReference>
<keyword evidence="9" id="KW-1185">Reference proteome</keyword>
<feature type="compositionally biased region" description="Basic and acidic residues" evidence="5">
    <location>
        <begin position="24"/>
        <end position="44"/>
    </location>
</feature>
<evidence type="ECO:0000256" key="2">
    <source>
        <dbReference type="ARBA" id="ARBA00022692"/>
    </source>
</evidence>
<dbReference type="Gene3D" id="1.20.1250.20">
    <property type="entry name" value="MFS general substrate transporter like domains"/>
    <property type="match status" value="1"/>
</dbReference>
<sequence length="598" mass="64639">MAQPSVTELSGDNTELAHLGNPETHTKSRTRDSVEKKRPAKDDGDGSTTYASVSSSSLSIAAAPPDRVPTRSRSRSRAPLSRTVSEVRDGIESRRDLEINANGDDDGGPVEEKRSTTASNPDDPNLVTWQGPNDPANPKNWAFSKKWRAVFIVSCFTLMSPLSSSVVAPSLGVIGNELDVPPGTQQALILSVFILAYAVGPLLWGPLSELYGRIVVLQITNLLYLCFNLGCGFARTKAQLIIFRFLSGLGGSAPLAIGGGVLADLFTAEQRGKAMSIYSLAPLLGPAIGPIAGAFITENTTWRWSFWATTLADAVIQLLGLIFLRETYAPVLLRWKRERLSKDTGNNSLHTPYDDPDRTVARTLRTAVARPFRLLATQVIVQALALYMMYLYGLMYIVLVSFPSLFSGPLSEGGYGESLGIGGLNYLSLGIGFFLGAQICANLQDRIYAALKRRNRANGVGRPEFRVPMMIPGAVLVPVGLFIYGWTAEYKTHWIGPNIGACIFAAGSIIGFQCVQSFLVDSYTRYAASAVGAATVMRSLAGFGFPLFATSLYDRLGLGWGNSLLAFIGIVIGWPSPVLLWYYGEALRKRSPFAAGGR</sequence>
<dbReference type="Proteomes" id="UP001390339">
    <property type="component" value="Unassembled WGS sequence"/>
</dbReference>
<feature type="transmembrane region" description="Helical" evidence="6">
    <location>
        <begin position="426"/>
        <end position="444"/>
    </location>
</feature>
<accession>A0ABR2ITW8</accession>
<evidence type="ECO:0000256" key="3">
    <source>
        <dbReference type="ARBA" id="ARBA00022989"/>
    </source>
</evidence>
<evidence type="ECO:0000256" key="1">
    <source>
        <dbReference type="ARBA" id="ARBA00004141"/>
    </source>
</evidence>
<feature type="transmembrane region" description="Helical" evidence="6">
    <location>
        <begin position="498"/>
        <end position="519"/>
    </location>
</feature>
<feature type="compositionally biased region" description="Basic and acidic residues" evidence="5">
    <location>
        <begin position="85"/>
        <end position="98"/>
    </location>
</feature>
<dbReference type="PANTHER" id="PTHR23502">
    <property type="entry name" value="MAJOR FACILITATOR SUPERFAMILY"/>
    <property type="match status" value="1"/>
</dbReference>
<keyword evidence="2 6" id="KW-0812">Transmembrane</keyword>
<dbReference type="InterPro" id="IPR036259">
    <property type="entry name" value="MFS_trans_sf"/>
</dbReference>
<dbReference type="PANTHER" id="PTHR23502:SF60">
    <property type="entry name" value="MAJOR FACILITATOR SUPERFAMILY (MFS) PROFILE DOMAIN-CONTAINING PROTEIN-RELATED"/>
    <property type="match status" value="1"/>
</dbReference>
<evidence type="ECO:0000313" key="9">
    <source>
        <dbReference type="Proteomes" id="UP001390339"/>
    </source>
</evidence>
<feature type="compositionally biased region" description="Low complexity" evidence="5">
    <location>
        <begin position="51"/>
        <end position="65"/>
    </location>
</feature>
<keyword evidence="3 6" id="KW-1133">Transmembrane helix</keyword>
<protein>
    <submittedName>
        <fullName evidence="8">Major facilitator superfamily domain-containing protein</fullName>
    </submittedName>
</protein>
<dbReference type="Pfam" id="PF07690">
    <property type="entry name" value="MFS_1"/>
    <property type="match status" value="1"/>
</dbReference>
<feature type="transmembrane region" description="Helical" evidence="6">
    <location>
        <begin position="188"/>
        <end position="207"/>
    </location>
</feature>
<feature type="compositionally biased region" description="Polar residues" evidence="5">
    <location>
        <begin position="116"/>
        <end position="131"/>
    </location>
</feature>
<evidence type="ECO:0000256" key="4">
    <source>
        <dbReference type="ARBA" id="ARBA00023136"/>
    </source>
</evidence>
<evidence type="ECO:0000259" key="7">
    <source>
        <dbReference type="PROSITE" id="PS50850"/>
    </source>
</evidence>
<feature type="compositionally biased region" description="Polar residues" evidence="5">
    <location>
        <begin position="1"/>
        <end position="13"/>
    </location>
</feature>
<dbReference type="EMBL" id="JAPCWZ010000004">
    <property type="protein sequence ID" value="KAK8868021.1"/>
    <property type="molecule type" value="Genomic_DNA"/>
</dbReference>
<keyword evidence="4 6" id="KW-0472">Membrane</keyword>
<feature type="transmembrane region" description="Helical" evidence="6">
    <location>
        <begin position="560"/>
        <end position="583"/>
    </location>
</feature>
<feature type="transmembrane region" description="Helical" evidence="6">
    <location>
        <begin position="526"/>
        <end position="548"/>
    </location>
</feature>
<reference evidence="8 9" key="1">
    <citation type="journal article" date="2024" name="IMA Fungus">
        <title>Apiospora arundinis, a panoply of carbohydrate-active enzymes and secondary metabolites.</title>
        <authorList>
            <person name="Sorensen T."/>
            <person name="Petersen C."/>
            <person name="Muurmann A.T."/>
            <person name="Christiansen J.V."/>
            <person name="Brundto M.L."/>
            <person name="Overgaard C.K."/>
            <person name="Boysen A.T."/>
            <person name="Wollenberg R.D."/>
            <person name="Larsen T.O."/>
            <person name="Sorensen J.L."/>
            <person name="Nielsen K.L."/>
            <person name="Sondergaard T.E."/>
        </authorList>
    </citation>
    <scope>NUCLEOTIDE SEQUENCE [LARGE SCALE GENOMIC DNA]</scope>
    <source>
        <strain evidence="8 9">AAU 773</strain>
    </source>
</reference>
<feature type="transmembrane region" description="Helical" evidence="6">
    <location>
        <begin position="302"/>
        <end position="324"/>
    </location>
</feature>
<feature type="transmembrane region" description="Helical" evidence="6">
    <location>
        <begin position="379"/>
        <end position="406"/>
    </location>
</feature>
<dbReference type="InterPro" id="IPR020846">
    <property type="entry name" value="MFS_dom"/>
</dbReference>
<evidence type="ECO:0000313" key="8">
    <source>
        <dbReference type="EMBL" id="KAK8868021.1"/>
    </source>
</evidence>
<feature type="transmembrane region" description="Helical" evidence="6">
    <location>
        <begin position="149"/>
        <end position="168"/>
    </location>
</feature>
<feature type="transmembrane region" description="Helical" evidence="6">
    <location>
        <begin position="241"/>
        <end position="263"/>
    </location>
</feature>
<evidence type="ECO:0000256" key="6">
    <source>
        <dbReference type="SAM" id="Phobius"/>
    </source>
</evidence>
<comment type="caution">
    <text evidence="8">The sequence shown here is derived from an EMBL/GenBank/DDBJ whole genome shotgun (WGS) entry which is preliminary data.</text>
</comment>
<gene>
    <name evidence="8" type="ORF">PGQ11_006599</name>
</gene>
<evidence type="ECO:0000256" key="5">
    <source>
        <dbReference type="SAM" id="MobiDB-lite"/>
    </source>
</evidence>
<comment type="subcellular location">
    <subcellularLocation>
        <location evidence="1">Membrane</location>
        <topology evidence="1">Multi-pass membrane protein</topology>
    </subcellularLocation>
</comment>
<organism evidence="8 9">
    <name type="scientific">Apiospora arundinis</name>
    <dbReference type="NCBI Taxonomy" id="335852"/>
    <lineage>
        <taxon>Eukaryota</taxon>
        <taxon>Fungi</taxon>
        <taxon>Dikarya</taxon>
        <taxon>Ascomycota</taxon>
        <taxon>Pezizomycotina</taxon>
        <taxon>Sordariomycetes</taxon>
        <taxon>Xylariomycetidae</taxon>
        <taxon>Amphisphaeriales</taxon>
        <taxon>Apiosporaceae</taxon>
        <taxon>Apiospora</taxon>
    </lineage>
</organism>